<evidence type="ECO:0000256" key="1">
    <source>
        <dbReference type="RuleBase" id="RU364089"/>
    </source>
</evidence>
<dbReference type="PROSITE" id="PS51257">
    <property type="entry name" value="PROKAR_LIPOPROTEIN"/>
    <property type="match status" value="1"/>
</dbReference>
<reference evidence="2 3" key="1">
    <citation type="submission" date="2018-06" db="EMBL/GenBank/DDBJ databases">
        <title>Extensive metabolic versatility and redundancy in microbially diverse, dynamic hydrothermal sediments.</title>
        <authorList>
            <person name="Dombrowski N."/>
            <person name="Teske A."/>
            <person name="Baker B.J."/>
        </authorList>
    </citation>
    <scope>NUCLEOTIDE SEQUENCE [LARGE SCALE GENOMIC DNA]</scope>
    <source>
        <strain evidence="2">B3_G15</strain>
    </source>
</reference>
<comment type="catalytic activity">
    <reaction evidence="1">
        <text>an L-aminoacyl-L-amino acid + H2O = 2 an L-alpha-amino acid</text>
        <dbReference type="Rhea" id="RHEA:48940"/>
        <dbReference type="ChEBI" id="CHEBI:15377"/>
        <dbReference type="ChEBI" id="CHEBI:59869"/>
        <dbReference type="ChEBI" id="CHEBI:77460"/>
    </reaction>
</comment>
<dbReference type="GO" id="GO:0016805">
    <property type="term" value="F:dipeptidase activity"/>
    <property type="evidence" value="ECO:0007669"/>
    <property type="project" value="UniProtKB-KW"/>
</dbReference>
<keyword evidence="1" id="KW-0378">Hydrolase</keyword>
<comment type="caution">
    <text evidence="2">The sequence shown here is derived from an EMBL/GenBank/DDBJ whole genome shotgun (WGS) entry which is preliminary data.</text>
</comment>
<evidence type="ECO:0000313" key="2">
    <source>
        <dbReference type="EMBL" id="RLE15048.1"/>
    </source>
</evidence>
<keyword evidence="1" id="KW-0224">Dipeptidase</keyword>
<name>A0A662DJI6_UNCAE</name>
<dbReference type="Proteomes" id="UP000280417">
    <property type="component" value="Unassembled WGS sequence"/>
</dbReference>
<evidence type="ECO:0000313" key="3">
    <source>
        <dbReference type="Proteomes" id="UP000280417"/>
    </source>
</evidence>
<dbReference type="EMBL" id="QMQA01000019">
    <property type="protein sequence ID" value="RLE15048.1"/>
    <property type="molecule type" value="Genomic_DNA"/>
</dbReference>
<dbReference type="InterPro" id="IPR005322">
    <property type="entry name" value="Peptidase_C69"/>
</dbReference>
<dbReference type="GO" id="GO:0006508">
    <property type="term" value="P:proteolysis"/>
    <property type="evidence" value="ECO:0007669"/>
    <property type="project" value="UniProtKB-KW"/>
</dbReference>
<dbReference type="GO" id="GO:0070004">
    <property type="term" value="F:cysteine-type exopeptidase activity"/>
    <property type="evidence" value="ECO:0007669"/>
    <property type="project" value="InterPro"/>
</dbReference>
<gene>
    <name evidence="2" type="ORF">DRJ04_01245</name>
</gene>
<protein>
    <recommendedName>
        <fullName evidence="1">Dipeptidase</fullName>
        <ecNumber evidence="1">3.4.-.-</ecNumber>
    </recommendedName>
</protein>
<organism evidence="2 3">
    <name type="scientific">Aerophobetes bacterium</name>
    <dbReference type="NCBI Taxonomy" id="2030807"/>
    <lineage>
        <taxon>Bacteria</taxon>
        <taxon>Candidatus Aerophobota</taxon>
    </lineage>
</organism>
<accession>A0A662DJI6</accession>
<dbReference type="EC" id="3.4.-.-" evidence="1"/>
<dbReference type="AlphaFoldDB" id="A0A662DJI6"/>
<dbReference type="PANTHER" id="PTHR12994:SF17">
    <property type="entry name" value="LD30995P"/>
    <property type="match status" value="1"/>
</dbReference>
<comment type="similarity">
    <text evidence="1">Belongs to the peptidase C69 family.</text>
</comment>
<sequence length="545" mass="61875">MSKKVRGLTLLISLMVTLLILLGTFGTASACTAILVGKDASVDGSVMTTHTCDGWYDNRIRIVPGKTFEKGTMVPVYKEICHLTRPGVELIKVGEIPQVEKTYTYFHVGYPFMNEHQVMIGESTFGGRRELVNPDGMMIIEQLEIFGLQRAKTARECIKIMGALAEKYGYGDGGESLTVIDPNEAWLFEIVGPGPLWTPESGKPGAIWAAQRIPDDHVSVVANRSRLGELHLEDPDYFMASKNVFSFAEEMGWWDPATEPFVFWKAYCPEPYGHPFYQRRREWRVLSLLAPSLNLDPWAERYPLSVKPDRKVSVQDLIAINRDYYEGTEFDLTKGLAAGPFGTPNRYATPSKVRPEGRKNLDWERAISMFRCSYSFVAQARDWLPNPIGGVLWFGEDAPHSTCYVPFYCGITQVPKSFSTGRRDIFDRDSAWWAFNFVSNWADLKFSYMIEDIKAVQNELEGDFFAMQPAIERAALEMYRRDPSLAIKFLTDYSNSCANRAVDTWWKLADELIAKYDDGYVDGKSVGYPTWWLEEVGFGLSTREK</sequence>
<dbReference type="PANTHER" id="PTHR12994">
    <property type="entry name" value="SECERNIN"/>
    <property type="match status" value="1"/>
</dbReference>
<keyword evidence="1" id="KW-0645">Protease</keyword>
<dbReference type="Pfam" id="PF03577">
    <property type="entry name" value="Peptidase_C69"/>
    <property type="match status" value="1"/>
</dbReference>
<proteinExistence type="inferred from homology"/>